<dbReference type="PANTHER" id="PTHR43591:SF24">
    <property type="entry name" value="2-METHOXY-6-POLYPRENYL-1,4-BENZOQUINOL METHYLASE, MITOCHONDRIAL"/>
    <property type="match status" value="1"/>
</dbReference>
<dbReference type="EMBL" id="BROQ01000018">
    <property type="protein sequence ID" value="GKZ19351.1"/>
    <property type="molecule type" value="Genomic_DNA"/>
</dbReference>
<feature type="region of interest" description="Disordered" evidence="1">
    <location>
        <begin position="1"/>
        <end position="20"/>
    </location>
</feature>
<dbReference type="InterPro" id="IPR025714">
    <property type="entry name" value="Methyltranfer_dom"/>
</dbReference>
<reference evidence="3" key="1">
    <citation type="submission" date="2022-07" db="EMBL/GenBank/DDBJ databases">
        <title>Taxonomy of Aspergillus series Nigri: significant species reduction supported by multi-species coalescent approaches.</title>
        <authorList>
            <person name="Bian C."/>
            <person name="Kusuya Y."/>
            <person name="Sklenar F."/>
            <person name="D'hooge E."/>
            <person name="Yaguchi T."/>
            <person name="Takahashi H."/>
            <person name="Hubka V."/>
        </authorList>
    </citation>
    <scope>NUCLEOTIDE SEQUENCE</scope>
    <source>
        <strain evidence="3">CBS 733.88</strain>
    </source>
</reference>
<organism evidence="3 4">
    <name type="scientific">Aspergillus brasiliensis</name>
    <dbReference type="NCBI Taxonomy" id="319629"/>
    <lineage>
        <taxon>Eukaryota</taxon>
        <taxon>Fungi</taxon>
        <taxon>Dikarya</taxon>
        <taxon>Ascomycota</taxon>
        <taxon>Pezizomycotina</taxon>
        <taxon>Eurotiomycetes</taxon>
        <taxon>Eurotiomycetidae</taxon>
        <taxon>Eurotiales</taxon>
        <taxon>Aspergillaceae</taxon>
        <taxon>Aspergillus</taxon>
        <taxon>Aspergillus subgen. Circumdati</taxon>
    </lineage>
</organism>
<dbReference type="Proteomes" id="UP001143548">
    <property type="component" value="Unassembled WGS sequence"/>
</dbReference>
<comment type="caution">
    <text evidence="3">The sequence shown here is derived from an EMBL/GenBank/DDBJ whole genome shotgun (WGS) entry which is preliminary data.</text>
</comment>
<sequence length="290" mass="32280">MAPNNQTKTYTQGYSSDTVATQQTRTAESEAAFLLPHLRSTDHILDVGCGPGTITIGFTRYATEGRTVGVDISPDVLRKAKSLAAEAGCSMEREQPGSVIFEEGDILKGLPYPDETFDVVYCAQLFGYLPPPDLPLTALSEMRRVLKPRGILATRDAADQHFYPRSLNLDRLWVQNFNRAVHWSQGSWSPDADTTATIMPALFRRAGFNADAGGVRISVGTTLYSGRETREWLARRAESQLQQGDPLRQSWLRAGITEEEIEHTLLAVRKWAETEDAWYAALQCEVLGWK</sequence>
<dbReference type="AlphaFoldDB" id="A0A9W5YP52"/>
<dbReference type="Gene3D" id="3.40.50.150">
    <property type="entry name" value="Vaccinia Virus protein VP39"/>
    <property type="match status" value="1"/>
</dbReference>
<evidence type="ECO:0000313" key="4">
    <source>
        <dbReference type="Proteomes" id="UP001143548"/>
    </source>
</evidence>
<evidence type="ECO:0000256" key="1">
    <source>
        <dbReference type="SAM" id="MobiDB-lite"/>
    </source>
</evidence>
<feature type="domain" description="Methyltransferase" evidence="2">
    <location>
        <begin position="40"/>
        <end position="158"/>
    </location>
</feature>
<accession>A0A9W5YP52</accession>
<dbReference type="GO" id="GO:0008168">
    <property type="term" value="F:methyltransferase activity"/>
    <property type="evidence" value="ECO:0007669"/>
    <property type="project" value="TreeGrafter"/>
</dbReference>
<protein>
    <recommendedName>
        <fullName evidence="2">Methyltransferase domain-containing protein</fullName>
    </recommendedName>
</protein>
<evidence type="ECO:0000259" key="2">
    <source>
        <dbReference type="Pfam" id="PF13847"/>
    </source>
</evidence>
<proteinExistence type="predicted"/>
<evidence type="ECO:0000313" key="3">
    <source>
        <dbReference type="EMBL" id="GKZ19351.1"/>
    </source>
</evidence>
<dbReference type="InterPro" id="IPR029063">
    <property type="entry name" value="SAM-dependent_MTases_sf"/>
</dbReference>
<dbReference type="Pfam" id="PF13847">
    <property type="entry name" value="Methyltransf_31"/>
    <property type="match status" value="1"/>
</dbReference>
<dbReference type="CDD" id="cd02440">
    <property type="entry name" value="AdoMet_MTases"/>
    <property type="match status" value="1"/>
</dbReference>
<dbReference type="PANTHER" id="PTHR43591">
    <property type="entry name" value="METHYLTRANSFERASE"/>
    <property type="match status" value="1"/>
</dbReference>
<gene>
    <name evidence="3" type="ORF">AbraCBS73388_003683</name>
</gene>
<dbReference type="SUPFAM" id="SSF53335">
    <property type="entry name" value="S-adenosyl-L-methionine-dependent methyltransferases"/>
    <property type="match status" value="1"/>
</dbReference>
<name>A0A9W5YP52_9EURO</name>